<dbReference type="InterPro" id="IPR011990">
    <property type="entry name" value="TPR-like_helical_dom_sf"/>
</dbReference>
<keyword evidence="5" id="KW-0998">Cell outer membrane</keyword>
<evidence type="ECO:0000256" key="2">
    <source>
        <dbReference type="ARBA" id="ARBA00006275"/>
    </source>
</evidence>
<dbReference type="Gene3D" id="1.25.40.390">
    <property type="match status" value="1"/>
</dbReference>
<dbReference type="InterPro" id="IPR033985">
    <property type="entry name" value="SusD-like_N"/>
</dbReference>
<dbReference type="RefSeq" id="WP_190925441.1">
    <property type="nucleotide sequence ID" value="NZ_JACXAC010000004.1"/>
</dbReference>
<dbReference type="EMBL" id="JACXAC010000004">
    <property type="protein sequence ID" value="MBD2723128.1"/>
    <property type="molecule type" value="Genomic_DNA"/>
</dbReference>
<evidence type="ECO:0000256" key="4">
    <source>
        <dbReference type="ARBA" id="ARBA00023136"/>
    </source>
</evidence>
<dbReference type="Pfam" id="PF14322">
    <property type="entry name" value="SusD-like_3"/>
    <property type="match status" value="1"/>
</dbReference>
<comment type="similarity">
    <text evidence="2">Belongs to the SusD family.</text>
</comment>
<evidence type="ECO:0000313" key="9">
    <source>
        <dbReference type="Proteomes" id="UP000606003"/>
    </source>
</evidence>
<keyword evidence="4" id="KW-0472">Membrane</keyword>
<keyword evidence="9" id="KW-1185">Reference proteome</keyword>
<feature type="domain" description="RagB/SusD" evidence="6">
    <location>
        <begin position="326"/>
        <end position="479"/>
    </location>
</feature>
<comment type="subcellular location">
    <subcellularLocation>
        <location evidence="1">Cell outer membrane</location>
    </subcellularLocation>
</comment>
<proteinExistence type="inferred from homology"/>
<evidence type="ECO:0000259" key="7">
    <source>
        <dbReference type="Pfam" id="PF14322"/>
    </source>
</evidence>
<organism evidence="8 9">
    <name type="scientific">Hymenobacter armeniacus</name>
    <dbReference type="NCBI Taxonomy" id="2771358"/>
    <lineage>
        <taxon>Bacteria</taxon>
        <taxon>Pseudomonadati</taxon>
        <taxon>Bacteroidota</taxon>
        <taxon>Cytophagia</taxon>
        <taxon>Cytophagales</taxon>
        <taxon>Hymenobacteraceae</taxon>
        <taxon>Hymenobacter</taxon>
    </lineage>
</organism>
<sequence length="479" mass="52085">MKPTTLILRALLLSGLTVSSYGCKDFVNLTPQDIIPVSGFYKTEADLQAALTGTYGSMRNVYNGYFQFTELPSDNTRSINSSEVTYGPFDKLTWLVNNNNISGAWNQHYTVIAGANVTLGHADDVSYANPVNKTQLVGQAKFLRALMYFNLVRFFGDVPLVLTELKSQAEALDLVRTPAAQVYAQIEKDLADAEASLPLSYTGANVGRATSGAAKALLGKVYLQEKKWPEAEAKLAEVVALTQYQLLPDVNNVFGVGKDNNAEIIFACQYFSSGNGEGNSFAYNFAPANANVTTVVAGSTNLGTKDLNDAFEAGDQRKAAFLVASGTGNATDYYAKKFVYNVLAANEGDNDWPVLRLADVVLMYAEALNNNGKTALAIPQINRVRTRAGLAAKPLTLTTADTQLAIEQERRVELCFEGHRWHDLIRWGKATSTMLAFKTKYATLDAANGTMAPSVTKELFPIPQVEVLLNSKLTQNPGY</sequence>
<evidence type="ECO:0000256" key="5">
    <source>
        <dbReference type="ARBA" id="ARBA00023237"/>
    </source>
</evidence>
<accession>A0ABR8JTE2</accession>
<protein>
    <submittedName>
        <fullName evidence="8">RagB/SusD family nutrient uptake outer membrane protein</fullName>
    </submittedName>
</protein>
<dbReference type="Proteomes" id="UP000606003">
    <property type="component" value="Unassembled WGS sequence"/>
</dbReference>
<evidence type="ECO:0000313" key="8">
    <source>
        <dbReference type="EMBL" id="MBD2723128.1"/>
    </source>
</evidence>
<dbReference type="SUPFAM" id="SSF48452">
    <property type="entry name" value="TPR-like"/>
    <property type="match status" value="1"/>
</dbReference>
<dbReference type="Pfam" id="PF07980">
    <property type="entry name" value="SusD_RagB"/>
    <property type="match status" value="1"/>
</dbReference>
<evidence type="ECO:0000256" key="1">
    <source>
        <dbReference type="ARBA" id="ARBA00004442"/>
    </source>
</evidence>
<name>A0ABR8JTE2_9BACT</name>
<keyword evidence="3" id="KW-0732">Signal</keyword>
<dbReference type="PROSITE" id="PS51257">
    <property type="entry name" value="PROKAR_LIPOPROTEIN"/>
    <property type="match status" value="1"/>
</dbReference>
<evidence type="ECO:0000256" key="3">
    <source>
        <dbReference type="ARBA" id="ARBA00022729"/>
    </source>
</evidence>
<comment type="caution">
    <text evidence="8">The sequence shown here is derived from an EMBL/GenBank/DDBJ whole genome shotgun (WGS) entry which is preliminary data.</text>
</comment>
<reference evidence="8 9" key="1">
    <citation type="submission" date="2020-09" db="EMBL/GenBank/DDBJ databases">
        <authorList>
            <person name="Kim M.K."/>
        </authorList>
    </citation>
    <scope>NUCLEOTIDE SEQUENCE [LARGE SCALE GENOMIC DNA]</scope>
    <source>
        <strain evidence="8 9">BT189</strain>
    </source>
</reference>
<dbReference type="InterPro" id="IPR012944">
    <property type="entry name" value="SusD_RagB_dom"/>
</dbReference>
<dbReference type="CDD" id="cd08977">
    <property type="entry name" value="SusD"/>
    <property type="match status" value="1"/>
</dbReference>
<evidence type="ECO:0000259" key="6">
    <source>
        <dbReference type="Pfam" id="PF07980"/>
    </source>
</evidence>
<gene>
    <name evidence="8" type="ORF">IC234_13425</name>
</gene>
<feature type="domain" description="SusD-like N-terminal" evidence="7">
    <location>
        <begin position="43"/>
        <end position="223"/>
    </location>
</feature>